<dbReference type="InterPro" id="IPR002201">
    <property type="entry name" value="Glyco_trans_9"/>
</dbReference>
<dbReference type="SUPFAM" id="SSF53756">
    <property type="entry name" value="UDP-Glycosyltransferase/glycogen phosphorylase"/>
    <property type="match status" value="1"/>
</dbReference>
<evidence type="ECO:0000313" key="4">
    <source>
        <dbReference type="Proteomes" id="UP000520814"/>
    </source>
</evidence>
<dbReference type="CDD" id="cd03789">
    <property type="entry name" value="GT9_LPS_heptosyltransferase"/>
    <property type="match status" value="1"/>
</dbReference>
<dbReference type="Proteomes" id="UP000520814">
    <property type="component" value="Unassembled WGS sequence"/>
</dbReference>
<proteinExistence type="predicted"/>
<dbReference type="PANTHER" id="PTHR30160:SF1">
    <property type="entry name" value="LIPOPOLYSACCHARIDE 1,2-N-ACETYLGLUCOSAMINETRANSFERASE-RELATED"/>
    <property type="match status" value="1"/>
</dbReference>
<dbReference type="AlphaFoldDB" id="A0A7W9SRW5"/>
<reference evidence="3 4" key="1">
    <citation type="submission" date="2020-08" db="EMBL/GenBank/DDBJ databases">
        <title>Genomic Encyclopedia of Type Strains, Phase IV (KMG-IV): sequencing the most valuable type-strain genomes for metagenomic binning, comparative biology and taxonomic classification.</title>
        <authorList>
            <person name="Goeker M."/>
        </authorList>
    </citation>
    <scope>NUCLEOTIDE SEQUENCE [LARGE SCALE GENOMIC DNA]</scope>
    <source>
        <strain evidence="3 4">DSM 23562</strain>
    </source>
</reference>
<sequence length="323" mass="34784">MRVCVVRLGGMGDILLATPTLRALAAHFPGSTIDFVVGPGMEAAVTGLPYAGRILAFDRKKHWGKGLPGFVKTLRADGRYDLFLNFQPSLKTLTLMALSQPQQTIVFKKDRRKQAATGRVRHAIDDFAKELVPLGITVTDRQLDFFVPEAARESLAAKLDLSVPYIAINPAGTRDINRWPPERFAELIERLVGAGRRVLLLGGPGDLALASEIAGKTQAPVENLAGKLTVKELGALLERATCVVTGDTGPLHIASAVKAPIVCLSGAADPDRTGPTRPGDLVVINRELSCVPCQARSCKRGDIACMTQLPVDGVWDAIERRIR</sequence>
<protein>
    <submittedName>
        <fullName evidence="3">ADP-heptose:LPS heptosyltransferase</fullName>
    </submittedName>
</protein>
<gene>
    <name evidence="3" type="ORF">HNQ39_003401</name>
</gene>
<comment type="caution">
    <text evidence="3">The sequence shown here is derived from an EMBL/GenBank/DDBJ whole genome shotgun (WGS) entry which is preliminary data.</text>
</comment>
<dbReference type="PANTHER" id="PTHR30160">
    <property type="entry name" value="TETRAACYLDISACCHARIDE 4'-KINASE-RELATED"/>
    <property type="match status" value="1"/>
</dbReference>
<dbReference type="RefSeq" id="WP_184198840.1">
    <property type="nucleotide sequence ID" value="NZ_JACHGW010000003.1"/>
</dbReference>
<name>A0A7W9SRW5_ARMRO</name>
<dbReference type="GO" id="GO:0009244">
    <property type="term" value="P:lipopolysaccharide core region biosynthetic process"/>
    <property type="evidence" value="ECO:0007669"/>
    <property type="project" value="TreeGrafter"/>
</dbReference>
<evidence type="ECO:0000256" key="1">
    <source>
        <dbReference type="ARBA" id="ARBA00022676"/>
    </source>
</evidence>
<dbReference type="GO" id="GO:0008713">
    <property type="term" value="F:ADP-heptose-lipopolysaccharide heptosyltransferase activity"/>
    <property type="evidence" value="ECO:0007669"/>
    <property type="project" value="TreeGrafter"/>
</dbReference>
<dbReference type="GO" id="GO:0005829">
    <property type="term" value="C:cytosol"/>
    <property type="evidence" value="ECO:0007669"/>
    <property type="project" value="TreeGrafter"/>
</dbReference>
<dbReference type="Pfam" id="PF01075">
    <property type="entry name" value="Glyco_transf_9"/>
    <property type="match status" value="1"/>
</dbReference>
<organism evidence="3 4">
    <name type="scientific">Armatimonas rosea</name>
    <dbReference type="NCBI Taxonomy" id="685828"/>
    <lineage>
        <taxon>Bacteria</taxon>
        <taxon>Bacillati</taxon>
        <taxon>Armatimonadota</taxon>
        <taxon>Armatimonadia</taxon>
        <taxon>Armatimonadales</taxon>
        <taxon>Armatimonadaceae</taxon>
        <taxon>Armatimonas</taxon>
    </lineage>
</organism>
<keyword evidence="1" id="KW-0328">Glycosyltransferase</keyword>
<keyword evidence="2 3" id="KW-0808">Transferase</keyword>
<dbReference type="Gene3D" id="3.40.50.2000">
    <property type="entry name" value="Glycogen Phosphorylase B"/>
    <property type="match status" value="2"/>
</dbReference>
<dbReference type="InterPro" id="IPR051199">
    <property type="entry name" value="LPS_LOS_Heptosyltrfase"/>
</dbReference>
<dbReference type="EMBL" id="JACHGW010000003">
    <property type="protein sequence ID" value="MBB6051591.1"/>
    <property type="molecule type" value="Genomic_DNA"/>
</dbReference>
<keyword evidence="4" id="KW-1185">Reference proteome</keyword>
<accession>A0A7W9SRW5</accession>
<evidence type="ECO:0000313" key="3">
    <source>
        <dbReference type="EMBL" id="MBB6051591.1"/>
    </source>
</evidence>
<evidence type="ECO:0000256" key="2">
    <source>
        <dbReference type="ARBA" id="ARBA00022679"/>
    </source>
</evidence>